<keyword evidence="3" id="KW-1185">Reference proteome</keyword>
<organism evidence="2 3">
    <name type="scientific">Ktedonobacter robiniae</name>
    <dbReference type="NCBI Taxonomy" id="2778365"/>
    <lineage>
        <taxon>Bacteria</taxon>
        <taxon>Bacillati</taxon>
        <taxon>Chloroflexota</taxon>
        <taxon>Ktedonobacteria</taxon>
        <taxon>Ktedonobacterales</taxon>
        <taxon>Ktedonobacteraceae</taxon>
        <taxon>Ktedonobacter</taxon>
    </lineage>
</organism>
<name>A0ABQ3UJK7_9CHLR</name>
<feature type="domain" description="HicB-like antitoxin of toxin-antitoxin system" evidence="1">
    <location>
        <begin position="6"/>
        <end position="64"/>
    </location>
</feature>
<comment type="caution">
    <text evidence="2">The sequence shown here is derived from an EMBL/GenBank/DDBJ whole genome shotgun (WGS) entry which is preliminary data.</text>
</comment>
<dbReference type="InterPro" id="IPR051404">
    <property type="entry name" value="TA_system_antitoxin"/>
</dbReference>
<dbReference type="PANTHER" id="PTHR34504">
    <property type="entry name" value="ANTITOXIN HICB"/>
    <property type="match status" value="1"/>
</dbReference>
<dbReference type="Pfam" id="PF15919">
    <property type="entry name" value="HicB_lk_antitox"/>
    <property type="match status" value="1"/>
</dbReference>
<evidence type="ECO:0000259" key="1">
    <source>
        <dbReference type="Pfam" id="PF15919"/>
    </source>
</evidence>
<dbReference type="SUPFAM" id="SSF143100">
    <property type="entry name" value="TTHA1013/TTHA0281-like"/>
    <property type="match status" value="1"/>
</dbReference>
<evidence type="ECO:0000313" key="3">
    <source>
        <dbReference type="Proteomes" id="UP000654345"/>
    </source>
</evidence>
<sequence>MNTSHYSITIQWDPRDSIYIASVPGLPGVKTHGDTYQEAMTNILEVLDMWIEDAQKHGETLSPPKIYVA</sequence>
<dbReference type="EMBL" id="BNJG01000001">
    <property type="protein sequence ID" value="GHO52820.1"/>
    <property type="molecule type" value="Genomic_DNA"/>
</dbReference>
<evidence type="ECO:0000313" key="2">
    <source>
        <dbReference type="EMBL" id="GHO52820.1"/>
    </source>
</evidence>
<protein>
    <recommendedName>
        <fullName evidence="1">HicB-like antitoxin of toxin-antitoxin system domain-containing protein</fullName>
    </recommendedName>
</protein>
<reference evidence="2 3" key="1">
    <citation type="journal article" date="2021" name="Int. J. Syst. Evol. Microbiol.">
        <title>Reticulibacter mediterranei gen. nov., sp. nov., within the new family Reticulibacteraceae fam. nov., and Ktedonospora formicarum gen. nov., sp. nov., Ktedonobacter robiniae sp. nov., Dictyobacter formicarum sp. nov. and Dictyobacter arantiisoli sp. nov., belonging to the class Ktedonobacteria.</title>
        <authorList>
            <person name="Yabe S."/>
            <person name="Zheng Y."/>
            <person name="Wang C.M."/>
            <person name="Sakai Y."/>
            <person name="Abe K."/>
            <person name="Yokota A."/>
            <person name="Donadio S."/>
            <person name="Cavaletti L."/>
            <person name="Monciardini P."/>
        </authorList>
    </citation>
    <scope>NUCLEOTIDE SEQUENCE [LARGE SCALE GENOMIC DNA]</scope>
    <source>
        <strain evidence="2 3">SOSP1-30</strain>
    </source>
</reference>
<accession>A0ABQ3UJK7</accession>
<dbReference type="InterPro" id="IPR031807">
    <property type="entry name" value="HicB-like"/>
</dbReference>
<dbReference type="Gene3D" id="3.30.160.250">
    <property type="match status" value="1"/>
</dbReference>
<gene>
    <name evidence="2" type="ORF">KSB_12950</name>
</gene>
<dbReference type="InterPro" id="IPR035069">
    <property type="entry name" value="TTHA1013/TTHA0281-like"/>
</dbReference>
<dbReference type="Proteomes" id="UP000654345">
    <property type="component" value="Unassembled WGS sequence"/>
</dbReference>
<dbReference type="RefSeq" id="WP_201369684.1">
    <property type="nucleotide sequence ID" value="NZ_BNJG01000001.1"/>
</dbReference>
<proteinExistence type="predicted"/>
<dbReference type="PANTHER" id="PTHR34504:SF2">
    <property type="entry name" value="UPF0150 PROTEIN SSL0259"/>
    <property type="match status" value="1"/>
</dbReference>